<accession>A0A813MTE0</accession>
<dbReference type="AlphaFoldDB" id="A0A813MTE0"/>
<gene>
    <name evidence="1" type="ORF">EDS130_LOCUS963</name>
    <name evidence="2" type="ORF">XAT740_LOCUS10321</name>
</gene>
<reference evidence="1" key="1">
    <citation type="submission" date="2021-02" db="EMBL/GenBank/DDBJ databases">
        <authorList>
            <person name="Nowell W R."/>
        </authorList>
    </citation>
    <scope>NUCLEOTIDE SEQUENCE</scope>
</reference>
<comment type="caution">
    <text evidence="1">The sequence shown here is derived from an EMBL/GenBank/DDBJ whole genome shotgun (WGS) entry which is preliminary data.</text>
</comment>
<proteinExistence type="predicted"/>
<dbReference type="SUPFAM" id="SSF101898">
    <property type="entry name" value="NHL repeat"/>
    <property type="match status" value="1"/>
</dbReference>
<dbReference type="EMBL" id="CAJNOJ010000002">
    <property type="protein sequence ID" value="CAF0729095.1"/>
    <property type="molecule type" value="Genomic_DNA"/>
</dbReference>
<name>A0A813MTE0_ADIRI</name>
<dbReference type="OrthoDB" id="10048538at2759"/>
<keyword evidence="3" id="KW-1185">Reference proteome</keyword>
<evidence type="ECO:0000313" key="3">
    <source>
        <dbReference type="Proteomes" id="UP000663828"/>
    </source>
</evidence>
<organism evidence="1 4">
    <name type="scientific">Adineta ricciae</name>
    <name type="common">Rotifer</name>
    <dbReference type="NCBI Taxonomy" id="249248"/>
    <lineage>
        <taxon>Eukaryota</taxon>
        <taxon>Metazoa</taxon>
        <taxon>Spiralia</taxon>
        <taxon>Gnathifera</taxon>
        <taxon>Rotifera</taxon>
        <taxon>Eurotatoria</taxon>
        <taxon>Bdelloidea</taxon>
        <taxon>Adinetida</taxon>
        <taxon>Adinetidae</taxon>
        <taxon>Adineta</taxon>
    </lineage>
</organism>
<dbReference type="Proteomes" id="UP000663828">
    <property type="component" value="Unassembled WGS sequence"/>
</dbReference>
<sequence>MSDLLTSFAYDQTVNNDNLSEFLSKLTRFGIDQCLHLTHLISNKRKSSIVLNNQSTEINKLLIEIQTLQNGYYDILSRISTSDEQDQQLLFAKLQTSLSTFVQINLRLKSLNSSSEEKHGKSISNVPDVSPLVCSNVDLNNITDIGKCWKFANIIHTRFQISLIASNSHVILCYNNQKHVLHAILLAGQFQGDIRWKYGPIVDMLWCAPIDRYIALTHQSIYSIQYSRSSRANPILTDHIVDLKNFQSVRCACNDSNILLYFTDSQQSSIEIYDYQFNQENVFTSLTNQQLPINSPSFCCTNTLIALTEKENMLISCFPYVTPKKTSLLLFDITTLNLCYTIDLNDCLNIYTMKCLAYPNIFFALSDEKILWIVSLDQNETVQIAKKIFYTNQTELCIINQQDLLLINVNVGCSIQMIKYRKVQQ</sequence>
<evidence type="ECO:0000313" key="1">
    <source>
        <dbReference type="EMBL" id="CAF0729095.1"/>
    </source>
</evidence>
<dbReference type="Proteomes" id="UP000663852">
    <property type="component" value="Unassembled WGS sequence"/>
</dbReference>
<protein>
    <submittedName>
        <fullName evidence="1">Uncharacterized protein</fullName>
    </submittedName>
</protein>
<evidence type="ECO:0000313" key="2">
    <source>
        <dbReference type="EMBL" id="CAF0944737.1"/>
    </source>
</evidence>
<evidence type="ECO:0000313" key="4">
    <source>
        <dbReference type="Proteomes" id="UP000663852"/>
    </source>
</evidence>
<dbReference type="EMBL" id="CAJNOR010000548">
    <property type="protein sequence ID" value="CAF0944737.1"/>
    <property type="molecule type" value="Genomic_DNA"/>
</dbReference>